<evidence type="ECO:0000313" key="10">
    <source>
        <dbReference type="Proteomes" id="UP000626109"/>
    </source>
</evidence>
<dbReference type="InterPro" id="IPR015712">
    <property type="entry name" value="DNA-dir_RNA_pol_su2"/>
</dbReference>
<comment type="similarity">
    <text evidence="1">Belongs to the RNA polymerase beta chain family.</text>
</comment>
<evidence type="ECO:0000256" key="4">
    <source>
        <dbReference type="ARBA" id="ARBA00022679"/>
    </source>
</evidence>
<evidence type="ECO:0000256" key="6">
    <source>
        <dbReference type="ARBA" id="ARBA00023163"/>
    </source>
</evidence>
<dbReference type="Pfam" id="PF04563">
    <property type="entry name" value="RNA_pol_Rpb2_1"/>
    <property type="match status" value="1"/>
</dbReference>
<name>A0A813LFA7_POLGL</name>
<dbReference type="Pfam" id="PF04561">
    <property type="entry name" value="RNA_pol_Rpb2_2"/>
    <property type="match status" value="1"/>
</dbReference>
<keyword evidence="4" id="KW-0808">Transferase</keyword>
<comment type="caution">
    <text evidence="9">The sequence shown here is derived from an EMBL/GenBank/DDBJ whole genome shotgun (WGS) entry which is preliminary data.</text>
</comment>
<dbReference type="SUPFAM" id="SSF64484">
    <property type="entry name" value="beta and beta-prime subunits of DNA dependent RNA-polymerase"/>
    <property type="match status" value="1"/>
</dbReference>
<dbReference type="AlphaFoldDB" id="A0A813LFA7"/>
<feature type="non-terminal residue" evidence="9">
    <location>
        <position position="1"/>
    </location>
</feature>
<dbReference type="InterPro" id="IPR007642">
    <property type="entry name" value="RNA_pol_Rpb2_2"/>
</dbReference>
<dbReference type="GO" id="GO:0003899">
    <property type="term" value="F:DNA-directed RNA polymerase activity"/>
    <property type="evidence" value="ECO:0007669"/>
    <property type="project" value="UniProtKB-EC"/>
</dbReference>
<keyword evidence="6" id="KW-0804">Transcription</keyword>
<evidence type="ECO:0000256" key="5">
    <source>
        <dbReference type="ARBA" id="ARBA00022695"/>
    </source>
</evidence>
<dbReference type="GO" id="GO:0003677">
    <property type="term" value="F:DNA binding"/>
    <property type="evidence" value="ECO:0007669"/>
    <property type="project" value="InterPro"/>
</dbReference>
<dbReference type="InterPro" id="IPR037034">
    <property type="entry name" value="RNA_pol_Rpb2_2_sf"/>
</dbReference>
<feature type="domain" description="RNA polymerase Rpb2" evidence="7">
    <location>
        <begin position="20"/>
        <end position="197"/>
    </location>
</feature>
<dbReference type="InterPro" id="IPR007644">
    <property type="entry name" value="RNA_pol_bsu_protrusion"/>
</dbReference>
<dbReference type="Gene3D" id="3.90.1110.10">
    <property type="entry name" value="RNA polymerase Rpb2, domain 2"/>
    <property type="match status" value="1"/>
</dbReference>
<sequence length="237" mass="27417">YFIIKGVERVLMMQEQPLMNRIIVEHDSKKVLQAFVTSSSMENKSRTVVCANPAARKKGLYLKHSAFAELIPISIVLKAMGVQSDMEIIQMVGIQKKYLETLMPSLQEIHDKGIFSQKSALEYLANKIKVKPGNERRPKQDPMEVIHRQLLSHIDCPNNNLAPKIRYFGLMIRRVINAMHDDKIIDDRDYYGNKRLELSGQLVSLLFEDQFKSMNTELQKQADLLLSKWHQRGSHRQ</sequence>
<evidence type="ECO:0000259" key="7">
    <source>
        <dbReference type="Pfam" id="PF04561"/>
    </source>
</evidence>
<feature type="domain" description="RNA polymerase beta subunit protrusion" evidence="8">
    <location>
        <begin position="1"/>
        <end position="226"/>
    </location>
</feature>
<dbReference type="PANTHER" id="PTHR20856">
    <property type="entry name" value="DNA-DIRECTED RNA POLYMERASE I SUBUNIT 2"/>
    <property type="match status" value="1"/>
</dbReference>
<organism evidence="9 10">
    <name type="scientific">Polarella glacialis</name>
    <name type="common">Dinoflagellate</name>
    <dbReference type="NCBI Taxonomy" id="89957"/>
    <lineage>
        <taxon>Eukaryota</taxon>
        <taxon>Sar</taxon>
        <taxon>Alveolata</taxon>
        <taxon>Dinophyceae</taxon>
        <taxon>Suessiales</taxon>
        <taxon>Suessiaceae</taxon>
        <taxon>Polarella</taxon>
    </lineage>
</organism>
<evidence type="ECO:0000256" key="2">
    <source>
        <dbReference type="ARBA" id="ARBA00012418"/>
    </source>
</evidence>
<evidence type="ECO:0000259" key="8">
    <source>
        <dbReference type="Pfam" id="PF04563"/>
    </source>
</evidence>
<keyword evidence="3" id="KW-0240">DNA-directed RNA polymerase</keyword>
<dbReference type="Proteomes" id="UP000626109">
    <property type="component" value="Unassembled WGS sequence"/>
</dbReference>
<dbReference type="EC" id="2.7.7.6" evidence="2"/>
<evidence type="ECO:0000313" key="9">
    <source>
        <dbReference type="EMBL" id="CAE8724246.1"/>
    </source>
</evidence>
<feature type="non-terminal residue" evidence="9">
    <location>
        <position position="237"/>
    </location>
</feature>
<evidence type="ECO:0000256" key="3">
    <source>
        <dbReference type="ARBA" id="ARBA00022478"/>
    </source>
</evidence>
<dbReference type="GO" id="GO:0032549">
    <property type="term" value="F:ribonucleoside binding"/>
    <property type="evidence" value="ECO:0007669"/>
    <property type="project" value="InterPro"/>
</dbReference>
<reference evidence="9" key="1">
    <citation type="submission" date="2021-02" db="EMBL/GenBank/DDBJ databases">
        <authorList>
            <person name="Dougan E. K."/>
            <person name="Rhodes N."/>
            <person name="Thang M."/>
            <person name="Chan C."/>
        </authorList>
    </citation>
    <scope>NUCLEOTIDE SEQUENCE</scope>
</reference>
<dbReference type="GO" id="GO:0000428">
    <property type="term" value="C:DNA-directed RNA polymerase complex"/>
    <property type="evidence" value="ECO:0007669"/>
    <property type="project" value="UniProtKB-KW"/>
</dbReference>
<dbReference type="GO" id="GO:0006351">
    <property type="term" value="P:DNA-templated transcription"/>
    <property type="evidence" value="ECO:0007669"/>
    <property type="project" value="InterPro"/>
</dbReference>
<proteinExistence type="inferred from homology"/>
<accession>A0A813LFA7</accession>
<dbReference type="EMBL" id="CAJNNW010034864">
    <property type="protein sequence ID" value="CAE8724246.1"/>
    <property type="molecule type" value="Genomic_DNA"/>
</dbReference>
<gene>
    <name evidence="9" type="ORF">PGLA2088_LOCUS43606</name>
</gene>
<evidence type="ECO:0000256" key="1">
    <source>
        <dbReference type="ARBA" id="ARBA00006835"/>
    </source>
</evidence>
<protein>
    <recommendedName>
        <fullName evidence="2">DNA-directed RNA polymerase</fullName>
        <ecNumber evidence="2">2.7.7.6</ecNumber>
    </recommendedName>
</protein>
<keyword evidence="5" id="KW-0548">Nucleotidyltransferase</keyword>